<reference evidence="1 2" key="1">
    <citation type="submission" date="2020-03" db="EMBL/GenBank/DDBJ databases">
        <authorList>
            <person name="Picone N."/>
        </authorList>
    </citation>
    <scope>NUCLEOTIDE SEQUENCE [LARGE SCALE GENOMIC DNA]</scope>
    <source>
        <strain evidence="1">NSCAC1</strain>
    </source>
</reference>
<dbReference type="EMBL" id="LR778175">
    <property type="protein sequence ID" value="CAB1274371.1"/>
    <property type="molecule type" value="Genomic_DNA"/>
</dbReference>
<evidence type="ECO:0000313" key="1">
    <source>
        <dbReference type="EMBL" id="CAB1274371.1"/>
    </source>
</evidence>
<dbReference type="Proteomes" id="UP000516072">
    <property type="component" value="Chromosome"/>
</dbReference>
<evidence type="ECO:0000313" key="2">
    <source>
        <dbReference type="Proteomes" id="UP000516072"/>
    </source>
</evidence>
<protein>
    <submittedName>
        <fullName evidence="1">Uncharacterized protein</fullName>
    </submittedName>
</protein>
<name>A0A7G1Q7I8_9GAMM</name>
<organism evidence="1 2">
    <name type="scientific">Candidatus Nitrosacidococcus tergens</name>
    <dbReference type="NCBI Taxonomy" id="553981"/>
    <lineage>
        <taxon>Bacteria</taxon>
        <taxon>Pseudomonadati</taxon>
        <taxon>Pseudomonadota</taxon>
        <taxon>Gammaproteobacteria</taxon>
        <taxon>Chromatiales</taxon>
        <taxon>Chromatiaceae</taxon>
        <taxon>Candidatus Nitrosacidococcus</taxon>
    </lineage>
</organism>
<accession>A0A7G1Q7I8</accession>
<gene>
    <name evidence="1" type="ORF">NSCAC_0135</name>
</gene>
<proteinExistence type="predicted"/>
<dbReference type="KEGG" id="ntg:NSCAC_0135"/>
<keyword evidence="2" id="KW-1185">Reference proteome</keyword>
<sequence length="71" mass="8633">MLLTMLLIALYVPFTYNRFTKDLTYIYNTPFTRKKKNLSFLPNSIWIILVYFGNKVNFLKNYLLKNMRDWG</sequence>
<dbReference type="AlphaFoldDB" id="A0A7G1Q7I8"/>